<evidence type="ECO:0000256" key="1">
    <source>
        <dbReference type="ARBA" id="ARBA00038240"/>
    </source>
</evidence>
<dbReference type="OrthoDB" id="3266537at2"/>
<accession>A0A4Y6U7R8</accession>
<sequence>MATSPPPSQDKPCPAIPMGVDETIQHSDWPALTQAEIKAVLASHGHAHHRQPRILETSIRPYSAAALVTLPHGEELFIKRHDGRLRTAGAQQKEHDFIHHLHSQGLPVIQPLKTPQGQSFISLPSQQGAPQIYELFPGLKGRDTYRHDVTWGQSWHNQAQAYAAGALLGRLHRASATWRTPPQPRSQEALLLSGMAPLEGADGANRFLAAMAQRGLPEQRALLAGDLPGLLHHFHQRLRQAPSQEVFLWGHGDWHGVNLTWRQDDADKIEEVFDFGMSDATSAAFDLAVALERSAIAWLNPGGPAPFSQALLDAFLAGYASTGFSAALKRCASWLPLCHVPFALSEDDYYRRLLQDGASADIALEGYLVGHMQWFLAEEGQRFLSTLQQSAERHAAAARHCPLTPSQKR</sequence>
<dbReference type="KEGG" id="swf:E3E12_03745"/>
<evidence type="ECO:0000313" key="4">
    <source>
        <dbReference type="Proteomes" id="UP000318709"/>
    </source>
</evidence>
<dbReference type="Proteomes" id="UP000318709">
    <property type="component" value="Chromosome"/>
</dbReference>
<dbReference type="PANTHER" id="PTHR21064">
    <property type="entry name" value="AMINOGLYCOSIDE PHOSPHOTRANSFERASE DOMAIN-CONTAINING PROTEIN-RELATED"/>
    <property type="match status" value="1"/>
</dbReference>
<keyword evidence="4" id="KW-1185">Reference proteome</keyword>
<evidence type="ECO:0000313" key="3">
    <source>
        <dbReference type="EMBL" id="QDH13459.1"/>
    </source>
</evidence>
<dbReference type="InterPro" id="IPR050249">
    <property type="entry name" value="Pseudomonas-type_ThrB"/>
</dbReference>
<dbReference type="Pfam" id="PF01636">
    <property type="entry name" value="APH"/>
    <property type="match status" value="1"/>
</dbReference>
<dbReference type="Gene3D" id="3.90.1200.10">
    <property type="match status" value="1"/>
</dbReference>
<reference evidence="3 4" key="1">
    <citation type="submission" date="2019-03" db="EMBL/GenBank/DDBJ databases">
        <title>The complete genome sequence of Swingsia_sp. F3b2 LMG30590(T).</title>
        <authorList>
            <person name="Chua K.-O."/>
            <person name="Chan K.-G."/>
            <person name="See-Too W.-S."/>
        </authorList>
    </citation>
    <scope>NUCLEOTIDE SEQUENCE [LARGE SCALE GENOMIC DNA]</scope>
    <source>
        <strain evidence="3 4">F3b2</strain>
    </source>
</reference>
<keyword evidence="3" id="KW-0808">Transferase</keyword>
<dbReference type="RefSeq" id="WP_141443149.1">
    <property type="nucleotide sequence ID" value="NZ_CP038231.1"/>
</dbReference>
<dbReference type="AlphaFoldDB" id="A0A4Y6U7R8"/>
<dbReference type="GO" id="GO:0004413">
    <property type="term" value="F:homoserine kinase activity"/>
    <property type="evidence" value="ECO:0007669"/>
    <property type="project" value="TreeGrafter"/>
</dbReference>
<dbReference type="GO" id="GO:0009088">
    <property type="term" value="P:threonine biosynthetic process"/>
    <property type="evidence" value="ECO:0007669"/>
    <property type="project" value="TreeGrafter"/>
</dbReference>
<dbReference type="EMBL" id="CP038231">
    <property type="protein sequence ID" value="QDH13459.1"/>
    <property type="molecule type" value="Genomic_DNA"/>
</dbReference>
<protein>
    <submittedName>
        <fullName evidence="3">Phosphotransferase</fullName>
    </submittedName>
</protein>
<dbReference type="InterPro" id="IPR002575">
    <property type="entry name" value="Aminoglycoside_PTrfase"/>
</dbReference>
<feature type="domain" description="Aminoglycoside phosphotransferase" evidence="2">
    <location>
        <begin position="67"/>
        <end position="320"/>
    </location>
</feature>
<evidence type="ECO:0000259" key="2">
    <source>
        <dbReference type="Pfam" id="PF01636"/>
    </source>
</evidence>
<gene>
    <name evidence="3" type="ORF">E3E12_03745</name>
</gene>
<name>A0A4Y6U7R8_9PROT</name>
<proteinExistence type="inferred from homology"/>
<dbReference type="SUPFAM" id="SSF56112">
    <property type="entry name" value="Protein kinase-like (PK-like)"/>
    <property type="match status" value="1"/>
</dbReference>
<dbReference type="InterPro" id="IPR011009">
    <property type="entry name" value="Kinase-like_dom_sf"/>
</dbReference>
<organism evidence="3 4">
    <name type="scientific">Formicincola oecophyllae</name>
    <dbReference type="NCBI Taxonomy" id="2558361"/>
    <lineage>
        <taxon>Bacteria</taxon>
        <taxon>Pseudomonadati</taxon>
        <taxon>Pseudomonadota</taxon>
        <taxon>Alphaproteobacteria</taxon>
        <taxon>Acetobacterales</taxon>
        <taxon>Acetobacteraceae</taxon>
        <taxon>Formicincola</taxon>
    </lineage>
</organism>
<dbReference type="PANTHER" id="PTHR21064:SF6">
    <property type="entry name" value="AMINOGLYCOSIDE PHOSPHOTRANSFERASE DOMAIN-CONTAINING PROTEIN"/>
    <property type="match status" value="1"/>
</dbReference>
<comment type="similarity">
    <text evidence="1">Belongs to the pseudomonas-type ThrB family.</text>
</comment>